<protein>
    <submittedName>
        <fullName evidence="1">Uncharacterized protein</fullName>
    </submittedName>
</protein>
<gene>
    <name evidence="1" type="ORF">BDY19DRAFT_988468</name>
</gene>
<sequence>MDHYLSPQPLASAGLNISTPRPLRPHVVDESTTTSTSNTPATTWQYALPRQHAPVLPHSGTPMFGARHELPADELGVLQSLQSPQEGDMAGREQSRAETVNSSEYRGSWMGRGFLGALMRGLGKTRKAMEKHHSRQSLYEEYTAEAQAAALRNSQMSPGGRTLEGIPESVQEEMVESQRGHQSSQDTYNDGTTAVAHNPNWPQPVWPNLNFPVYSSSQVASQYSVRESSLGPLPPEDTWAYYYARIVYFLIWLRDLPWSEERIVSDFVPARDGRGGFGKERPVNKWYRPKNKQVLSDKEKLTSSLSPPMVLVVPATPPYGSNGSYGFSGGPVFPSLPSVGPPVLPTPVLPSPLLDSATAIRPTHTPRSATSAGPSLMSPGMSSQGAGRQELTYSWYSGQTQPWLSHFPRFAPPQTQTPSRLGSTDVYSSDGRYIDR</sequence>
<comment type="caution">
    <text evidence="1">The sequence shown here is derived from an EMBL/GenBank/DDBJ whole genome shotgun (WGS) entry which is preliminary data.</text>
</comment>
<accession>A0ACB8UKK8</accession>
<dbReference type="EMBL" id="MU274900">
    <property type="protein sequence ID" value="KAI0094652.1"/>
    <property type="molecule type" value="Genomic_DNA"/>
</dbReference>
<reference evidence="1" key="1">
    <citation type="journal article" date="2021" name="Environ. Microbiol.">
        <title>Gene family expansions and transcriptome signatures uncover fungal adaptations to wood decay.</title>
        <authorList>
            <person name="Hage H."/>
            <person name="Miyauchi S."/>
            <person name="Viragh M."/>
            <person name="Drula E."/>
            <person name="Min B."/>
            <person name="Chaduli D."/>
            <person name="Navarro D."/>
            <person name="Favel A."/>
            <person name="Norest M."/>
            <person name="Lesage-Meessen L."/>
            <person name="Balint B."/>
            <person name="Merenyi Z."/>
            <person name="de Eugenio L."/>
            <person name="Morin E."/>
            <person name="Martinez A.T."/>
            <person name="Baldrian P."/>
            <person name="Stursova M."/>
            <person name="Martinez M.J."/>
            <person name="Novotny C."/>
            <person name="Magnuson J.K."/>
            <person name="Spatafora J.W."/>
            <person name="Maurice S."/>
            <person name="Pangilinan J."/>
            <person name="Andreopoulos W."/>
            <person name="LaButti K."/>
            <person name="Hundley H."/>
            <person name="Na H."/>
            <person name="Kuo A."/>
            <person name="Barry K."/>
            <person name="Lipzen A."/>
            <person name="Henrissat B."/>
            <person name="Riley R."/>
            <person name="Ahrendt S."/>
            <person name="Nagy L.G."/>
            <person name="Grigoriev I.V."/>
            <person name="Martin F."/>
            <person name="Rosso M.N."/>
        </authorList>
    </citation>
    <scope>NUCLEOTIDE SEQUENCE</scope>
    <source>
        <strain evidence="1">CBS 384.51</strain>
    </source>
</reference>
<dbReference type="Proteomes" id="UP001055072">
    <property type="component" value="Unassembled WGS sequence"/>
</dbReference>
<organism evidence="1 2">
    <name type="scientific">Irpex rosettiformis</name>
    <dbReference type="NCBI Taxonomy" id="378272"/>
    <lineage>
        <taxon>Eukaryota</taxon>
        <taxon>Fungi</taxon>
        <taxon>Dikarya</taxon>
        <taxon>Basidiomycota</taxon>
        <taxon>Agaricomycotina</taxon>
        <taxon>Agaricomycetes</taxon>
        <taxon>Polyporales</taxon>
        <taxon>Irpicaceae</taxon>
        <taxon>Irpex</taxon>
    </lineage>
</organism>
<evidence type="ECO:0000313" key="1">
    <source>
        <dbReference type="EMBL" id="KAI0094652.1"/>
    </source>
</evidence>
<name>A0ACB8UKK8_9APHY</name>
<evidence type="ECO:0000313" key="2">
    <source>
        <dbReference type="Proteomes" id="UP001055072"/>
    </source>
</evidence>
<keyword evidence="2" id="KW-1185">Reference proteome</keyword>
<proteinExistence type="predicted"/>